<accession>A0A917EI79</accession>
<dbReference type="EMBL" id="BMFJ01000001">
    <property type="protein sequence ID" value="GGE37940.1"/>
    <property type="molecule type" value="Genomic_DNA"/>
</dbReference>
<gene>
    <name evidence="3" type="ORF">GCM10011360_27190</name>
</gene>
<keyword evidence="2" id="KW-0732">Signal</keyword>
<feature type="region of interest" description="Disordered" evidence="1">
    <location>
        <begin position="94"/>
        <end position="113"/>
    </location>
</feature>
<dbReference type="Proteomes" id="UP000612855">
    <property type="component" value="Unassembled WGS sequence"/>
</dbReference>
<reference evidence="4" key="1">
    <citation type="journal article" date="2019" name="Int. J. Syst. Evol. Microbiol.">
        <title>The Global Catalogue of Microorganisms (GCM) 10K type strain sequencing project: providing services to taxonomists for standard genome sequencing and annotation.</title>
        <authorList>
            <consortium name="The Broad Institute Genomics Platform"/>
            <consortium name="The Broad Institute Genome Sequencing Center for Infectious Disease"/>
            <person name="Wu L."/>
            <person name="Ma J."/>
        </authorList>
    </citation>
    <scope>NUCLEOTIDE SEQUENCE [LARGE SCALE GENOMIC DNA]</scope>
    <source>
        <strain evidence="4">CGMCC 1.12664</strain>
    </source>
</reference>
<keyword evidence="4" id="KW-1185">Reference proteome</keyword>
<dbReference type="RefSeq" id="WP_188478200.1">
    <property type="nucleotide sequence ID" value="NZ_BMFJ01000001.1"/>
</dbReference>
<protein>
    <recommendedName>
        <fullName evidence="5">DUF2946 domain-containing protein</fullName>
    </recommendedName>
</protein>
<evidence type="ECO:0000313" key="4">
    <source>
        <dbReference type="Proteomes" id="UP000612855"/>
    </source>
</evidence>
<evidence type="ECO:0008006" key="5">
    <source>
        <dbReference type="Google" id="ProtNLM"/>
    </source>
</evidence>
<evidence type="ECO:0000256" key="2">
    <source>
        <dbReference type="SAM" id="SignalP"/>
    </source>
</evidence>
<evidence type="ECO:0000313" key="3">
    <source>
        <dbReference type="EMBL" id="GGE37940.1"/>
    </source>
</evidence>
<feature type="chain" id="PRO_5037617344" description="DUF2946 domain-containing protein" evidence="2">
    <location>
        <begin position="29"/>
        <end position="113"/>
    </location>
</feature>
<dbReference type="AlphaFoldDB" id="A0A917EI79"/>
<evidence type="ECO:0000256" key="1">
    <source>
        <dbReference type="SAM" id="MobiDB-lite"/>
    </source>
</evidence>
<proteinExistence type="predicted"/>
<sequence length="113" mass="11828">MSVVRSLLVTLCAVVILASGSVVSSALMAPDRGDAAMEQIGLIGMDAGDICGDVAHDHRCPFCHMVAAPSLPGPADIESRLLPHSAWRRATDLHRAAQARDHARSPRAPPSIG</sequence>
<feature type="compositionally biased region" description="Basic and acidic residues" evidence="1">
    <location>
        <begin position="94"/>
        <end position="104"/>
    </location>
</feature>
<organism evidence="3 4">
    <name type="scientific">Primorskyibacter flagellatus</name>
    <dbReference type="NCBI Taxonomy" id="1387277"/>
    <lineage>
        <taxon>Bacteria</taxon>
        <taxon>Pseudomonadati</taxon>
        <taxon>Pseudomonadota</taxon>
        <taxon>Alphaproteobacteria</taxon>
        <taxon>Rhodobacterales</taxon>
        <taxon>Roseobacteraceae</taxon>
        <taxon>Primorskyibacter</taxon>
    </lineage>
</organism>
<feature type="signal peptide" evidence="2">
    <location>
        <begin position="1"/>
        <end position="28"/>
    </location>
</feature>
<comment type="caution">
    <text evidence="3">The sequence shown here is derived from an EMBL/GenBank/DDBJ whole genome shotgun (WGS) entry which is preliminary data.</text>
</comment>
<name>A0A917EI79_9RHOB</name>